<evidence type="ECO:0000256" key="1">
    <source>
        <dbReference type="ARBA" id="ARBA00022747"/>
    </source>
</evidence>
<keyword evidence="3" id="KW-0540">Nuclease</keyword>
<dbReference type="GO" id="GO:0004519">
    <property type="term" value="F:endonuclease activity"/>
    <property type="evidence" value="ECO:0007669"/>
    <property type="project" value="UniProtKB-KW"/>
</dbReference>
<gene>
    <name evidence="3" type="ORF">JFN87_02990</name>
</gene>
<dbReference type="Gene3D" id="3.90.220.20">
    <property type="entry name" value="DNA methylase specificity domains"/>
    <property type="match status" value="2"/>
</dbReference>
<keyword evidence="3" id="KW-0378">Hydrolase</keyword>
<dbReference type="InterPro" id="IPR044946">
    <property type="entry name" value="Restrct_endonuc_typeI_TRD_sf"/>
</dbReference>
<dbReference type="GO" id="GO:0003677">
    <property type="term" value="F:DNA binding"/>
    <property type="evidence" value="ECO:0007669"/>
    <property type="project" value="UniProtKB-KW"/>
</dbReference>
<dbReference type="SUPFAM" id="SSF116734">
    <property type="entry name" value="DNA methylase specificity domain"/>
    <property type="match status" value="2"/>
</dbReference>
<dbReference type="InterPro" id="IPR052021">
    <property type="entry name" value="Type-I_RS_S_subunit"/>
</dbReference>
<dbReference type="PANTHER" id="PTHR30408">
    <property type="entry name" value="TYPE-1 RESTRICTION ENZYME ECOKI SPECIFICITY PROTEIN"/>
    <property type="match status" value="1"/>
</dbReference>
<organism evidence="3 4">
    <name type="scientific">Streptomyces montanisoli</name>
    <dbReference type="NCBI Taxonomy" id="2798581"/>
    <lineage>
        <taxon>Bacteria</taxon>
        <taxon>Bacillati</taxon>
        <taxon>Actinomycetota</taxon>
        <taxon>Actinomycetes</taxon>
        <taxon>Kitasatosporales</taxon>
        <taxon>Streptomycetaceae</taxon>
        <taxon>Streptomyces</taxon>
    </lineage>
</organism>
<accession>A0A940RTS1</accession>
<evidence type="ECO:0000313" key="3">
    <source>
        <dbReference type="EMBL" id="MBP0456471.1"/>
    </source>
</evidence>
<dbReference type="CDD" id="cd17253">
    <property type="entry name" value="RMtype1_S_Eco933I-TRD2-CR2_like"/>
    <property type="match status" value="1"/>
</dbReference>
<name>A0A940RTS1_9ACTN</name>
<dbReference type="EMBL" id="JAGIQL010000006">
    <property type="protein sequence ID" value="MBP0456471.1"/>
    <property type="molecule type" value="Genomic_DNA"/>
</dbReference>
<proteinExistence type="predicted"/>
<dbReference type="Proteomes" id="UP000670475">
    <property type="component" value="Unassembled WGS sequence"/>
</dbReference>
<dbReference type="RefSeq" id="WP_209338260.1">
    <property type="nucleotide sequence ID" value="NZ_JAGIQL010000006.1"/>
</dbReference>
<keyword evidence="3" id="KW-0255">Endonuclease</keyword>
<dbReference type="PANTHER" id="PTHR30408:SF12">
    <property type="entry name" value="TYPE I RESTRICTION ENZYME MJAVIII SPECIFICITY SUBUNIT"/>
    <property type="match status" value="1"/>
</dbReference>
<dbReference type="CDD" id="cd17517">
    <property type="entry name" value="RMtype1_S_EcoKI_StySPI-TRD2-CR2_like"/>
    <property type="match status" value="1"/>
</dbReference>
<evidence type="ECO:0000256" key="2">
    <source>
        <dbReference type="ARBA" id="ARBA00023125"/>
    </source>
</evidence>
<evidence type="ECO:0000313" key="4">
    <source>
        <dbReference type="Proteomes" id="UP000670475"/>
    </source>
</evidence>
<comment type="caution">
    <text evidence="3">The sequence shown here is derived from an EMBL/GenBank/DDBJ whole genome shotgun (WGS) entry which is preliminary data.</text>
</comment>
<keyword evidence="1" id="KW-0680">Restriction system</keyword>
<reference evidence="3" key="1">
    <citation type="submission" date="2021-03" db="EMBL/GenBank/DDBJ databases">
        <title>Whole genome sequence of Streptomyces bomunensis MMS17-BM035.</title>
        <authorList>
            <person name="Lee J.H."/>
        </authorList>
    </citation>
    <scope>NUCLEOTIDE SEQUENCE</scope>
    <source>
        <strain evidence="3">MMS17-BM035</strain>
    </source>
</reference>
<dbReference type="GO" id="GO:0009307">
    <property type="term" value="P:DNA restriction-modification system"/>
    <property type="evidence" value="ECO:0007669"/>
    <property type="project" value="UniProtKB-KW"/>
</dbReference>
<protein>
    <submittedName>
        <fullName evidence="3">Restriction endonuclease subunit S</fullName>
    </submittedName>
</protein>
<sequence length="393" mass="42995">MRADGSIQWVPVRDAGEVRMGKQLSPSGREGAGKLPYLRVANVHEGRIDYSDVKTMAFSAAEREVYGIHPGDILLNEGQESLRMVGRSALYDGPVDSYCFQNTLIRFRPRPEVLPQYAQMVFVQWRLQGVFAAVAEKTSISHLGGNRFAALPFPVRPLAEQRRIIEVIGAVAAQERAIEASIAKLDKVWNGSVAELQDVECGTLEGILRSGPQNGLYKPATSYGPQGTPIVRIDSFDGGPSDFTRNLLRVSLNGGEIDRYGLALGDIVINRVNTPELVGKSTAVSGLAEPTVFESNMMRCRVNVEFAVPEFVETWLGSALAKAHFRQRAKSAISQASINGSDVRTCPFPRLSIAGQSAFVARLAILRSRQRSEEVELVKLASIRRGIVDDLLS</sequence>
<keyword evidence="2" id="KW-0238">DNA-binding</keyword>
<dbReference type="AlphaFoldDB" id="A0A940RTS1"/>
<keyword evidence="4" id="KW-1185">Reference proteome</keyword>